<dbReference type="PANTHER" id="PTHR11364">
    <property type="entry name" value="THIOSULFATE SULFERTANSFERASE"/>
    <property type="match status" value="1"/>
</dbReference>
<feature type="region of interest" description="Disordered" evidence="3">
    <location>
        <begin position="157"/>
        <end position="176"/>
    </location>
</feature>
<dbReference type="InterPro" id="IPR045078">
    <property type="entry name" value="TST/MPST-like"/>
</dbReference>
<accession>A0A4Y5STG8</accession>
<organism evidence="5 6">
    <name type="scientific">Paracoccus liaowanqingii</name>
    <dbReference type="NCBI Taxonomy" id="2560053"/>
    <lineage>
        <taxon>Bacteria</taxon>
        <taxon>Pseudomonadati</taxon>
        <taxon>Pseudomonadota</taxon>
        <taxon>Alphaproteobacteria</taxon>
        <taxon>Rhodobacterales</taxon>
        <taxon>Paracoccaceae</taxon>
        <taxon>Paracoccus</taxon>
    </lineage>
</organism>
<dbReference type="InterPro" id="IPR036873">
    <property type="entry name" value="Rhodanese-like_dom_sf"/>
</dbReference>
<dbReference type="RefSeq" id="WP_139616513.1">
    <property type="nucleotide sequence ID" value="NZ_CP040765.1"/>
</dbReference>
<dbReference type="PROSITE" id="PS50206">
    <property type="entry name" value="RHODANESE_3"/>
    <property type="match status" value="2"/>
</dbReference>
<protein>
    <submittedName>
        <fullName evidence="5">Rhodanese family protein</fullName>
    </submittedName>
</protein>
<name>A0A4Y5STG8_9RHOB</name>
<evidence type="ECO:0000256" key="2">
    <source>
        <dbReference type="ARBA" id="ARBA00022737"/>
    </source>
</evidence>
<dbReference type="SUPFAM" id="SSF52821">
    <property type="entry name" value="Rhodanese/Cell cycle control phosphatase"/>
    <property type="match status" value="2"/>
</dbReference>
<dbReference type="Proteomes" id="UP000296374">
    <property type="component" value="Plasmid unnamed1"/>
</dbReference>
<dbReference type="AlphaFoldDB" id="A0A4Y5STG8"/>
<dbReference type="Gene3D" id="3.40.250.10">
    <property type="entry name" value="Rhodanese-like domain"/>
    <property type="match status" value="2"/>
</dbReference>
<evidence type="ECO:0000256" key="1">
    <source>
        <dbReference type="ARBA" id="ARBA00022679"/>
    </source>
</evidence>
<dbReference type="SMART" id="SM00450">
    <property type="entry name" value="RHOD"/>
    <property type="match status" value="2"/>
</dbReference>
<dbReference type="GO" id="GO:0004792">
    <property type="term" value="F:thiosulfate-cyanide sulfurtransferase activity"/>
    <property type="evidence" value="ECO:0007669"/>
    <property type="project" value="TreeGrafter"/>
</dbReference>
<sequence>MTASPIVNSADLTNLGPLRLLYVPTADEHPAGMVVVPIRDWIATARQSETGFDDVAYWQEQIAQLDLARDVLTVVLDDGSMTEAARVWFILQYFGLPAAVLNGGLPEMGTLPAQATPSTNIPNLRPGVGAVRLMGRHELKSALPSVQVLDVRTAAEFGGEDQKGNPRGGHLPGAAHLDHRSLLDGRRLRPASELAQMMADAGFDGGSPVITHCQGGGRAALAALAAITAGQADVRVYYLSFGDWAADESCPLQ</sequence>
<dbReference type="EMBL" id="CP040765">
    <property type="protein sequence ID" value="QDA36822.1"/>
    <property type="molecule type" value="Genomic_DNA"/>
</dbReference>
<keyword evidence="2" id="KW-0677">Repeat</keyword>
<evidence type="ECO:0000313" key="5">
    <source>
        <dbReference type="EMBL" id="QDA36822.1"/>
    </source>
</evidence>
<evidence type="ECO:0000256" key="3">
    <source>
        <dbReference type="SAM" id="MobiDB-lite"/>
    </source>
</evidence>
<dbReference type="KEGG" id="plia:E4191_22355"/>
<gene>
    <name evidence="5" type="ORF">E4191_22355</name>
</gene>
<dbReference type="Pfam" id="PF00581">
    <property type="entry name" value="Rhodanese"/>
    <property type="match status" value="1"/>
</dbReference>
<feature type="domain" description="Rhodanese" evidence="4">
    <location>
        <begin position="142"/>
        <end position="249"/>
    </location>
</feature>
<keyword evidence="1" id="KW-0808">Transferase</keyword>
<keyword evidence="5" id="KW-0614">Plasmid</keyword>
<reference evidence="6" key="1">
    <citation type="submission" date="2019-05" db="EMBL/GenBank/DDBJ databases">
        <title>Tamlana fucoidanivorans sp. nov., isolated from the surface of algae collected from Fujian province in China.</title>
        <authorList>
            <person name="Li J."/>
        </authorList>
    </citation>
    <scope>NUCLEOTIDE SEQUENCE [LARGE SCALE GENOMIC DNA]</scope>
    <source>
        <strain evidence="6">2251</strain>
        <plasmid evidence="6">unnamed1</plasmid>
    </source>
</reference>
<geneLocation type="plasmid" evidence="5 6">
    <name>unnamed1</name>
</geneLocation>
<evidence type="ECO:0000259" key="4">
    <source>
        <dbReference type="PROSITE" id="PS50206"/>
    </source>
</evidence>
<proteinExistence type="predicted"/>
<dbReference type="PANTHER" id="PTHR11364:SF27">
    <property type="entry name" value="SULFURTRANSFERASE"/>
    <property type="match status" value="1"/>
</dbReference>
<evidence type="ECO:0000313" key="6">
    <source>
        <dbReference type="Proteomes" id="UP000296374"/>
    </source>
</evidence>
<feature type="domain" description="Rhodanese" evidence="4">
    <location>
        <begin position="59"/>
        <end position="117"/>
    </location>
</feature>
<dbReference type="InterPro" id="IPR001763">
    <property type="entry name" value="Rhodanese-like_dom"/>
</dbReference>